<reference evidence="1 2" key="1">
    <citation type="journal article" date="2023" name="J. Phycol.">
        <title>Chrysosporum ovalisporum is synonymous with the true-branching cyanobacterium Umezakia natans (Nostocales/Aphanizomenonaceae).</title>
        <authorList>
            <person name="McGregor G.B."/>
            <person name="Sendall B.C."/>
            <person name="Niiyama Y."/>
            <person name="Tuji A."/>
            <person name="Willis A."/>
        </authorList>
    </citation>
    <scope>NUCLEOTIDE SEQUENCE [LARGE SCALE GENOMIC DNA]</scope>
    <source>
        <strain evidence="1 2">FSS-62</strain>
    </source>
</reference>
<protein>
    <recommendedName>
        <fullName evidence="3">Lipoprotein</fullName>
    </recommendedName>
</protein>
<dbReference type="PROSITE" id="PS51257">
    <property type="entry name" value="PROKAR_LIPOPROTEIN"/>
    <property type="match status" value="1"/>
</dbReference>
<evidence type="ECO:0000313" key="2">
    <source>
        <dbReference type="Proteomes" id="UP001159370"/>
    </source>
</evidence>
<dbReference type="AlphaFoldDB" id="A0AA43GVX2"/>
<dbReference type="Proteomes" id="UP001159370">
    <property type="component" value="Unassembled WGS sequence"/>
</dbReference>
<evidence type="ECO:0008006" key="3">
    <source>
        <dbReference type="Google" id="ProtNLM"/>
    </source>
</evidence>
<dbReference type="EMBL" id="JANQDL010000009">
    <property type="protein sequence ID" value="MDH6062401.1"/>
    <property type="molecule type" value="Genomic_DNA"/>
</dbReference>
<proteinExistence type="predicted"/>
<dbReference type="RefSeq" id="WP_280652237.1">
    <property type="nucleotide sequence ID" value="NZ_JANQDL010000009.1"/>
</dbReference>
<gene>
    <name evidence="1" type="ORF">NWP23_01045</name>
</gene>
<dbReference type="GeneID" id="83684671"/>
<organism evidence="1 2">
    <name type="scientific">Umezakia ovalisporum FSS-62</name>
    <dbReference type="NCBI Taxonomy" id="2971776"/>
    <lineage>
        <taxon>Bacteria</taxon>
        <taxon>Bacillati</taxon>
        <taxon>Cyanobacteriota</taxon>
        <taxon>Cyanophyceae</taxon>
        <taxon>Nostocales</taxon>
        <taxon>Nodulariaceae</taxon>
        <taxon>Umezakia</taxon>
    </lineage>
</organism>
<accession>A0AA43GVX2</accession>
<sequence length="157" mass="17109">MSVWRKLIVFAPVSLSITLLLSSCEDKVTQCQRLIQVVNAGNSLIHQNKGKQVVTSLQLSKDLQVITKSLQELNLSDSKLKEFKSNFAKIFQNLSQAIATASQALGKAKNAEASPTGREKLQKARTEIDTSLTAAETAGQKSDALVEDLNKYCGQSQ</sequence>
<comment type="caution">
    <text evidence="1">The sequence shown here is derived from an EMBL/GenBank/DDBJ whole genome shotgun (WGS) entry which is preliminary data.</text>
</comment>
<name>A0AA43GVX2_9CYAN</name>
<evidence type="ECO:0000313" key="1">
    <source>
        <dbReference type="EMBL" id="MDH6062401.1"/>
    </source>
</evidence>